<dbReference type="Proteomes" id="UP000024837">
    <property type="component" value="Unassembled WGS sequence"/>
</dbReference>
<accession>W7I182</accession>
<name>W7I182_9PEZI</name>
<dbReference type="AlphaFoldDB" id="W7I182"/>
<gene>
    <name evidence="2" type="ORF">DRE_04751</name>
</gene>
<organism evidence="2 3">
    <name type="scientific">Drechslerella stenobrocha 248</name>
    <dbReference type="NCBI Taxonomy" id="1043628"/>
    <lineage>
        <taxon>Eukaryota</taxon>
        <taxon>Fungi</taxon>
        <taxon>Dikarya</taxon>
        <taxon>Ascomycota</taxon>
        <taxon>Pezizomycotina</taxon>
        <taxon>Orbiliomycetes</taxon>
        <taxon>Orbiliales</taxon>
        <taxon>Orbiliaceae</taxon>
        <taxon>Drechslerella</taxon>
    </lineage>
</organism>
<dbReference type="OrthoDB" id="5341087at2759"/>
<feature type="region of interest" description="Disordered" evidence="1">
    <location>
        <begin position="1"/>
        <end position="37"/>
    </location>
</feature>
<evidence type="ECO:0000256" key="1">
    <source>
        <dbReference type="SAM" id="MobiDB-lite"/>
    </source>
</evidence>
<keyword evidence="3" id="KW-1185">Reference proteome</keyword>
<proteinExistence type="predicted"/>
<protein>
    <submittedName>
        <fullName evidence="2">Uncharacterized protein</fullName>
    </submittedName>
</protein>
<feature type="compositionally biased region" description="Low complexity" evidence="1">
    <location>
        <begin position="1"/>
        <end position="16"/>
    </location>
</feature>
<dbReference type="HOGENOM" id="CLU_1454379_0_0_1"/>
<reference evidence="2 3" key="1">
    <citation type="submission" date="2013-05" db="EMBL/GenBank/DDBJ databases">
        <title>Drechslerella stenobrocha genome reveals carnivorous origination and mechanical trapping mechanism of predatory fungi.</title>
        <authorList>
            <person name="Liu X."/>
            <person name="Zhang W."/>
            <person name="Liu K."/>
        </authorList>
    </citation>
    <scope>NUCLEOTIDE SEQUENCE [LARGE SCALE GENOMIC DNA]</scope>
    <source>
        <strain evidence="2 3">248</strain>
    </source>
</reference>
<sequence>MSTAASSASTSSRRSSFQTVEAFTPSASPSGSSISFELVDPPMLTQIPASPIVDVVSQPPPPLNTPAANNATITTAVSHSDTEPDTEPDMYTDADADTDPDTDHAYDAALRRIALLQQALRDGSVTANQTKNVQRVIADLHAGIAWALYQDGDHVTPSTCNFSRLLWREPAITSPPDAVAGGRRAS</sequence>
<evidence type="ECO:0000313" key="2">
    <source>
        <dbReference type="EMBL" id="EWC45958.1"/>
    </source>
</evidence>
<evidence type="ECO:0000313" key="3">
    <source>
        <dbReference type="Proteomes" id="UP000024837"/>
    </source>
</evidence>
<dbReference type="EMBL" id="KI966422">
    <property type="protein sequence ID" value="EWC45958.1"/>
    <property type="molecule type" value="Genomic_DNA"/>
</dbReference>
<feature type="compositionally biased region" description="Low complexity" evidence="1">
    <location>
        <begin position="26"/>
        <end position="35"/>
    </location>
</feature>